<evidence type="ECO:0000313" key="1">
    <source>
        <dbReference type="EMBL" id="MBE9029447.1"/>
    </source>
</evidence>
<reference evidence="1" key="1">
    <citation type="submission" date="2020-10" db="EMBL/GenBank/DDBJ databases">
        <authorList>
            <person name="Castelo-Branco R."/>
            <person name="Eusebio N."/>
            <person name="Adriana R."/>
            <person name="Vieira A."/>
            <person name="Brugerolle De Fraissinette N."/>
            <person name="Rezende De Castro R."/>
            <person name="Schneider M.P."/>
            <person name="Vasconcelos V."/>
            <person name="Leao P.N."/>
        </authorList>
    </citation>
    <scope>NUCLEOTIDE SEQUENCE</scope>
    <source>
        <strain evidence="1">LEGE 11480</strain>
    </source>
</reference>
<organism evidence="1 2">
    <name type="scientific">Romeriopsis navalis LEGE 11480</name>
    <dbReference type="NCBI Taxonomy" id="2777977"/>
    <lineage>
        <taxon>Bacteria</taxon>
        <taxon>Bacillati</taxon>
        <taxon>Cyanobacteriota</taxon>
        <taxon>Cyanophyceae</taxon>
        <taxon>Leptolyngbyales</taxon>
        <taxon>Leptolyngbyaceae</taxon>
        <taxon>Romeriopsis</taxon>
        <taxon>Romeriopsis navalis</taxon>
    </lineage>
</organism>
<sequence>MTSLLGDDAMRAVPYRFVATLAEEYGAIQCCWRESERSFTGFVAEVWFAKPMGDFAQRWASVIGYQIRTRCASEGPGAYVMSIPVALG</sequence>
<keyword evidence="2" id="KW-1185">Reference proteome</keyword>
<proteinExistence type="predicted"/>
<dbReference type="AlphaFoldDB" id="A0A928Z2V7"/>
<comment type="caution">
    <text evidence="1">The sequence shown here is derived from an EMBL/GenBank/DDBJ whole genome shotgun (WGS) entry which is preliminary data.</text>
</comment>
<name>A0A928Z2V7_9CYAN</name>
<protein>
    <submittedName>
        <fullName evidence="1">Uncharacterized protein</fullName>
    </submittedName>
</protein>
<dbReference type="EMBL" id="JADEXQ010000016">
    <property type="protein sequence ID" value="MBE9029447.1"/>
    <property type="molecule type" value="Genomic_DNA"/>
</dbReference>
<gene>
    <name evidence="1" type="ORF">IQ266_06675</name>
</gene>
<evidence type="ECO:0000313" key="2">
    <source>
        <dbReference type="Proteomes" id="UP000625316"/>
    </source>
</evidence>
<dbReference type="Proteomes" id="UP000625316">
    <property type="component" value="Unassembled WGS sequence"/>
</dbReference>
<accession>A0A928Z2V7</accession>
<dbReference type="RefSeq" id="WP_264324265.1">
    <property type="nucleotide sequence ID" value="NZ_JADEXQ010000016.1"/>
</dbReference>